<organism evidence="2 3">
    <name type="scientific">Microbacterium terregens</name>
    <dbReference type="NCBI Taxonomy" id="69363"/>
    <lineage>
        <taxon>Bacteria</taxon>
        <taxon>Bacillati</taxon>
        <taxon>Actinomycetota</taxon>
        <taxon>Actinomycetes</taxon>
        <taxon>Micrococcales</taxon>
        <taxon>Microbacteriaceae</taxon>
        <taxon>Microbacterium</taxon>
    </lineage>
</organism>
<name>A0ABV5T3I4_9MICO</name>
<protein>
    <submittedName>
        <fullName evidence="2">Quinol monooxygenase</fullName>
        <ecNumber evidence="2">1.-.-.-</ecNumber>
    </submittedName>
</protein>
<evidence type="ECO:0000313" key="2">
    <source>
        <dbReference type="EMBL" id="MFB9646231.1"/>
    </source>
</evidence>
<dbReference type="RefSeq" id="WP_344712990.1">
    <property type="nucleotide sequence ID" value="NZ_BAAAWH010000001.1"/>
</dbReference>
<evidence type="ECO:0000313" key="3">
    <source>
        <dbReference type="Proteomes" id="UP001589611"/>
    </source>
</evidence>
<keyword evidence="2" id="KW-0503">Monooxygenase</keyword>
<gene>
    <name evidence="2" type="ORF">ACFFPJ_10520</name>
</gene>
<dbReference type="Gene3D" id="3.30.70.100">
    <property type="match status" value="1"/>
</dbReference>
<dbReference type="Pfam" id="PF03992">
    <property type="entry name" value="ABM"/>
    <property type="match status" value="1"/>
</dbReference>
<dbReference type="EC" id="1.-.-.-" evidence="2"/>
<keyword evidence="2" id="KW-0560">Oxidoreductase</keyword>
<dbReference type="GO" id="GO:0004497">
    <property type="term" value="F:monooxygenase activity"/>
    <property type="evidence" value="ECO:0007669"/>
    <property type="project" value="UniProtKB-KW"/>
</dbReference>
<dbReference type="Proteomes" id="UP001589611">
    <property type="component" value="Unassembled WGS sequence"/>
</dbReference>
<sequence length="104" mass="10949">MTFANVGTLGTVPGRRDELVALLTRPRSELAAIGCLLYEVGVSEDEPDVVFVAELWESAEAHQSSLALPSVKAAIAQARPLLSGVMDGLRFEVVGSPLRASPSS</sequence>
<accession>A0ABV5T3I4</accession>
<reference evidence="2 3" key="1">
    <citation type="submission" date="2024-09" db="EMBL/GenBank/DDBJ databases">
        <authorList>
            <person name="Sun Q."/>
            <person name="Mori K."/>
        </authorList>
    </citation>
    <scope>NUCLEOTIDE SEQUENCE [LARGE SCALE GENOMIC DNA]</scope>
    <source>
        <strain evidence="2 3">JCM 1342</strain>
    </source>
</reference>
<dbReference type="PROSITE" id="PS51725">
    <property type="entry name" value="ABM"/>
    <property type="match status" value="1"/>
</dbReference>
<comment type="caution">
    <text evidence="2">The sequence shown here is derived from an EMBL/GenBank/DDBJ whole genome shotgun (WGS) entry which is preliminary data.</text>
</comment>
<dbReference type="InterPro" id="IPR011008">
    <property type="entry name" value="Dimeric_a/b-barrel"/>
</dbReference>
<dbReference type="EMBL" id="JBHMBE010000003">
    <property type="protein sequence ID" value="MFB9646231.1"/>
    <property type="molecule type" value="Genomic_DNA"/>
</dbReference>
<dbReference type="InterPro" id="IPR007138">
    <property type="entry name" value="ABM_dom"/>
</dbReference>
<dbReference type="SUPFAM" id="SSF54909">
    <property type="entry name" value="Dimeric alpha+beta barrel"/>
    <property type="match status" value="1"/>
</dbReference>
<evidence type="ECO:0000259" key="1">
    <source>
        <dbReference type="PROSITE" id="PS51725"/>
    </source>
</evidence>
<proteinExistence type="predicted"/>
<feature type="domain" description="ABM" evidence="1">
    <location>
        <begin position="3"/>
        <end position="93"/>
    </location>
</feature>
<keyword evidence="3" id="KW-1185">Reference proteome</keyword>